<sequence>MYAAKRFILHEKIADQFLSQFTEAFRKVKVGDQMDASTELGAAVVERCSGYTDQTGRGSGENGATLHVGGKPLESKGNFFEPTILTHITRDNPAYFEEFFGPVAQMYVVKDDDEAVKLANDSHYGLGGAVFSQDIERAKRMASRIETGMVYINWLTDTAAELPFGGVKRSGFGRELSDLGIKEFVNQKLVVVRR</sequence>
<dbReference type="InterPro" id="IPR016163">
    <property type="entry name" value="Ald_DH_C"/>
</dbReference>
<evidence type="ECO:0000313" key="4">
    <source>
        <dbReference type="Proteomes" id="UP000254712"/>
    </source>
</evidence>
<organism evidence="3 4">
    <name type="scientific">Salmonella enterica I</name>
    <dbReference type="NCBI Taxonomy" id="59201"/>
    <lineage>
        <taxon>Bacteria</taxon>
        <taxon>Pseudomonadati</taxon>
        <taxon>Pseudomonadota</taxon>
        <taxon>Gammaproteobacteria</taxon>
        <taxon>Enterobacterales</taxon>
        <taxon>Enterobacteriaceae</taxon>
        <taxon>Salmonella</taxon>
    </lineage>
</organism>
<dbReference type="EC" id="1.2.1.79" evidence="3"/>
<keyword evidence="1 3" id="KW-0560">Oxidoreductase</keyword>
<dbReference type="PANTHER" id="PTHR43217">
    <property type="entry name" value="SUCCINATE SEMIALDEHYDE DEHYDROGENASE [NAD(P)+] SAD"/>
    <property type="match status" value="1"/>
</dbReference>
<dbReference type="Gene3D" id="3.40.309.10">
    <property type="entry name" value="Aldehyde Dehydrogenase, Chain A, domain 2"/>
    <property type="match status" value="1"/>
</dbReference>
<name>A0A379X2W0_SALET</name>
<dbReference type="SUPFAM" id="SSF53720">
    <property type="entry name" value="ALDH-like"/>
    <property type="match status" value="1"/>
</dbReference>
<dbReference type="GO" id="GO:0004777">
    <property type="term" value="F:succinate-semialdehyde dehydrogenase (NAD+) activity"/>
    <property type="evidence" value="ECO:0007669"/>
    <property type="project" value="TreeGrafter"/>
</dbReference>
<accession>A0A379X2W0</accession>
<dbReference type="InterPro" id="IPR047110">
    <property type="entry name" value="GABD/Sad-like"/>
</dbReference>
<dbReference type="GO" id="GO:0036243">
    <property type="term" value="F:succinate-semialdehyde dehydrogenase (NADP+) activity"/>
    <property type="evidence" value="ECO:0007669"/>
    <property type="project" value="UniProtKB-EC"/>
</dbReference>
<reference evidence="3 4" key="1">
    <citation type="submission" date="2018-06" db="EMBL/GenBank/DDBJ databases">
        <authorList>
            <consortium name="Pathogen Informatics"/>
            <person name="Doyle S."/>
        </authorList>
    </citation>
    <scope>NUCLEOTIDE SEQUENCE [LARGE SCALE GENOMIC DNA]</scope>
    <source>
        <strain evidence="3 4">NCTC8261</strain>
    </source>
</reference>
<dbReference type="InterPro" id="IPR016162">
    <property type="entry name" value="Ald_DH_N"/>
</dbReference>
<dbReference type="Proteomes" id="UP000254712">
    <property type="component" value="Unassembled WGS sequence"/>
</dbReference>
<feature type="domain" description="Aldehyde dehydrogenase" evidence="2">
    <location>
        <begin position="3"/>
        <end position="190"/>
    </location>
</feature>
<dbReference type="EMBL" id="UGXT01000002">
    <property type="protein sequence ID" value="SUH39966.1"/>
    <property type="molecule type" value="Genomic_DNA"/>
</dbReference>
<dbReference type="InterPro" id="IPR016161">
    <property type="entry name" value="Ald_DH/histidinol_DH"/>
</dbReference>
<protein>
    <submittedName>
        <fullName evidence="3">Aldehyde dehydrogenase</fullName>
        <ecNumber evidence="3">1.2.1.79</ecNumber>
    </submittedName>
</protein>
<proteinExistence type="predicted"/>
<dbReference type="PANTHER" id="PTHR43217:SF2">
    <property type="entry name" value="SUCCINATE-SEMIALDEHYDE DEHYDROGENASE [NADP(+)]"/>
    <property type="match status" value="1"/>
</dbReference>
<dbReference type="AlphaFoldDB" id="A0A379X2W0"/>
<gene>
    <name evidence="3" type="primary">gabD1_1</name>
    <name evidence="3" type="ORF">NCTC8261_06343</name>
</gene>
<dbReference type="Pfam" id="PF00171">
    <property type="entry name" value="Aldedh"/>
    <property type="match status" value="1"/>
</dbReference>
<evidence type="ECO:0000259" key="2">
    <source>
        <dbReference type="Pfam" id="PF00171"/>
    </source>
</evidence>
<evidence type="ECO:0000313" key="3">
    <source>
        <dbReference type="EMBL" id="SUH39966.1"/>
    </source>
</evidence>
<dbReference type="InterPro" id="IPR015590">
    <property type="entry name" value="Aldehyde_DH_dom"/>
</dbReference>
<dbReference type="Gene3D" id="3.40.605.10">
    <property type="entry name" value="Aldehyde Dehydrogenase, Chain A, domain 1"/>
    <property type="match status" value="1"/>
</dbReference>
<evidence type="ECO:0000256" key="1">
    <source>
        <dbReference type="ARBA" id="ARBA00023002"/>
    </source>
</evidence>